<name>A0A2J6TBL3_9HELO</name>
<dbReference type="Proteomes" id="UP000235371">
    <property type="component" value="Unassembled WGS sequence"/>
</dbReference>
<accession>A0A2J6TBL3</accession>
<dbReference type="AlphaFoldDB" id="A0A2J6TBL3"/>
<protein>
    <submittedName>
        <fullName evidence="1">Uncharacterized protein</fullName>
    </submittedName>
</protein>
<evidence type="ECO:0000313" key="2">
    <source>
        <dbReference type="Proteomes" id="UP000235371"/>
    </source>
</evidence>
<evidence type="ECO:0000313" key="1">
    <source>
        <dbReference type="EMBL" id="PMD60415.1"/>
    </source>
</evidence>
<sequence>MDALASLNSKLARIFVPIGVSDAQFPTYGLPPSTALVWRCIGDLVSRPWFRRLWVL</sequence>
<dbReference type="InParanoid" id="A0A2J6TBL3"/>
<reference evidence="1 2" key="1">
    <citation type="submission" date="2016-04" db="EMBL/GenBank/DDBJ databases">
        <title>A degradative enzymes factory behind the ericoid mycorrhizal symbiosis.</title>
        <authorList>
            <consortium name="DOE Joint Genome Institute"/>
            <person name="Martino E."/>
            <person name="Morin E."/>
            <person name="Grelet G."/>
            <person name="Kuo A."/>
            <person name="Kohler A."/>
            <person name="Daghino S."/>
            <person name="Barry K."/>
            <person name="Choi C."/>
            <person name="Cichocki N."/>
            <person name="Clum A."/>
            <person name="Copeland A."/>
            <person name="Hainaut M."/>
            <person name="Haridas S."/>
            <person name="Labutti K."/>
            <person name="Lindquist E."/>
            <person name="Lipzen A."/>
            <person name="Khouja H.-R."/>
            <person name="Murat C."/>
            <person name="Ohm R."/>
            <person name="Olson A."/>
            <person name="Spatafora J."/>
            <person name="Veneault-Fourrey C."/>
            <person name="Henrissat B."/>
            <person name="Grigoriev I."/>
            <person name="Martin F."/>
            <person name="Perotto S."/>
        </authorList>
    </citation>
    <scope>NUCLEOTIDE SEQUENCE [LARGE SCALE GENOMIC DNA]</scope>
    <source>
        <strain evidence="1 2">E</strain>
    </source>
</reference>
<gene>
    <name evidence="1" type="ORF">K444DRAFT_612582</name>
</gene>
<dbReference type="GeneID" id="36588242"/>
<dbReference type="EMBL" id="KZ613790">
    <property type="protein sequence ID" value="PMD60415.1"/>
    <property type="molecule type" value="Genomic_DNA"/>
</dbReference>
<organism evidence="1 2">
    <name type="scientific">Hyaloscypha bicolor E</name>
    <dbReference type="NCBI Taxonomy" id="1095630"/>
    <lineage>
        <taxon>Eukaryota</taxon>
        <taxon>Fungi</taxon>
        <taxon>Dikarya</taxon>
        <taxon>Ascomycota</taxon>
        <taxon>Pezizomycotina</taxon>
        <taxon>Leotiomycetes</taxon>
        <taxon>Helotiales</taxon>
        <taxon>Hyaloscyphaceae</taxon>
        <taxon>Hyaloscypha</taxon>
        <taxon>Hyaloscypha bicolor</taxon>
    </lineage>
</organism>
<proteinExistence type="predicted"/>
<dbReference type="RefSeq" id="XP_024737319.1">
    <property type="nucleotide sequence ID" value="XM_024880165.1"/>
</dbReference>
<keyword evidence="2" id="KW-1185">Reference proteome</keyword>